<feature type="compositionally biased region" description="Low complexity" evidence="1">
    <location>
        <begin position="274"/>
        <end position="298"/>
    </location>
</feature>
<proteinExistence type="predicted"/>
<feature type="compositionally biased region" description="Low complexity" evidence="1">
    <location>
        <begin position="73"/>
        <end position="86"/>
    </location>
</feature>
<feature type="compositionally biased region" description="Basic residues" evidence="1">
    <location>
        <begin position="40"/>
        <end position="50"/>
    </location>
</feature>
<accession>A0A6J4HI06</accession>
<feature type="compositionally biased region" description="Low complexity" evidence="1">
    <location>
        <begin position="51"/>
        <end position="60"/>
    </location>
</feature>
<reference evidence="2" key="1">
    <citation type="submission" date="2020-02" db="EMBL/GenBank/DDBJ databases">
        <authorList>
            <person name="Meier V. D."/>
        </authorList>
    </citation>
    <scope>NUCLEOTIDE SEQUENCE</scope>
    <source>
        <strain evidence="2">AVDCRST_MAG50</strain>
    </source>
</reference>
<feature type="compositionally biased region" description="Polar residues" evidence="1">
    <location>
        <begin position="308"/>
        <end position="320"/>
    </location>
</feature>
<feature type="compositionally biased region" description="Low complexity" evidence="1">
    <location>
        <begin position="175"/>
        <end position="186"/>
    </location>
</feature>
<feature type="non-terminal residue" evidence="2">
    <location>
        <position position="320"/>
    </location>
</feature>
<feature type="compositionally biased region" description="Basic residues" evidence="1">
    <location>
        <begin position="102"/>
        <end position="119"/>
    </location>
</feature>
<feature type="compositionally biased region" description="Low complexity" evidence="1">
    <location>
        <begin position="154"/>
        <end position="166"/>
    </location>
</feature>
<feature type="non-terminal residue" evidence="2">
    <location>
        <position position="1"/>
    </location>
</feature>
<evidence type="ECO:0000313" key="2">
    <source>
        <dbReference type="EMBL" id="CAA9225214.1"/>
    </source>
</evidence>
<feature type="region of interest" description="Disordered" evidence="1">
    <location>
        <begin position="1"/>
        <end position="320"/>
    </location>
</feature>
<gene>
    <name evidence="2" type="ORF">AVDCRST_MAG50-797</name>
</gene>
<dbReference type="AlphaFoldDB" id="A0A6J4HI06"/>
<feature type="compositionally biased region" description="Basic residues" evidence="1">
    <location>
        <begin position="249"/>
        <end position="271"/>
    </location>
</feature>
<name>A0A6J4HI06_9ACTN</name>
<sequence>VRPPDRPEPAGGRPAGRRGRPVRGGPYDRLGVADGDPLGRGRRGRGRGRAARACAPPRSGRGVGPAGRHRGPAARASAPPAPGADRQGTRGRSCRRVVPCPRSRRRAAPGRARCQRRAVARLGGAQHCDPAGVGLGGSSGHRGARAPARDRSSAARCRSTAGATAGHRWRRRPATPRAGRGPGARCARVRPGRRPQAGGLESDRPGRRADGEGPRRTHDPEPGHPRRSPRPGHDGRADGVGGGRPGSARPRRRVARHPAHRRAGGSRRRDRRPAGGSRPPSRSGGRRCCSAGRTPAGRLLRRARGAVSTGSRASGRTSAV</sequence>
<feature type="compositionally biased region" description="Basic and acidic residues" evidence="1">
    <location>
        <begin position="201"/>
        <end position="224"/>
    </location>
</feature>
<protein>
    <submittedName>
        <fullName evidence="2">Uncharacterized protein</fullName>
    </submittedName>
</protein>
<evidence type="ECO:0000256" key="1">
    <source>
        <dbReference type="SAM" id="MobiDB-lite"/>
    </source>
</evidence>
<organism evidence="2">
    <name type="scientific">uncultured Acidimicrobiales bacterium</name>
    <dbReference type="NCBI Taxonomy" id="310071"/>
    <lineage>
        <taxon>Bacteria</taxon>
        <taxon>Bacillati</taxon>
        <taxon>Actinomycetota</taxon>
        <taxon>Acidimicrobiia</taxon>
        <taxon>Acidimicrobiales</taxon>
        <taxon>environmental samples</taxon>
    </lineage>
</organism>
<dbReference type="EMBL" id="CADCTF010000040">
    <property type="protein sequence ID" value="CAA9225214.1"/>
    <property type="molecule type" value="Genomic_DNA"/>
</dbReference>